<keyword evidence="6 8" id="KW-0472">Membrane</keyword>
<accession>A0A545TVY5</accession>
<evidence type="ECO:0000256" key="1">
    <source>
        <dbReference type="ARBA" id="ARBA00004571"/>
    </source>
</evidence>
<dbReference type="CDD" id="cd01347">
    <property type="entry name" value="ligand_gated_channel"/>
    <property type="match status" value="1"/>
</dbReference>
<evidence type="ECO:0000256" key="8">
    <source>
        <dbReference type="PROSITE-ProRule" id="PRU01360"/>
    </source>
</evidence>
<evidence type="ECO:0000256" key="9">
    <source>
        <dbReference type="RuleBase" id="RU003357"/>
    </source>
</evidence>
<keyword evidence="3 8" id="KW-1134">Transmembrane beta strand</keyword>
<dbReference type="InterPro" id="IPR036942">
    <property type="entry name" value="Beta-barrel_TonB_sf"/>
</dbReference>
<dbReference type="InterPro" id="IPR010104">
    <property type="entry name" value="TonB_rcpt_bac"/>
</dbReference>
<dbReference type="AlphaFoldDB" id="A0A545TVY5"/>
<evidence type="ECO:0000313" key="13">
    <source>
        <dbReference type="Proteomes" id="UP000319732"/>
    </source>
</evidence>
<evidence type="ECO:0000259" key="10">
    <source>
        <dbReference type="Pfam" id="PF00593"/>
    </source>
</evidence>
<dbReference type="SUPFAM" id="SSF56935">
    <property type="entry name" value="Porins"/>
    <property type="match status" value="1"/>
</dbReference>
<evidence type="ECO:0000256" key="3">
    <source>
        <dbReference type="ARBA" id="ARBA00022452"/>
    </source>
</evidence>
<comment type="subcellular location">
    <subcellularLocation>
        <location evidence="1 8">Cell outer membrane</location>
        <topology evidence="1 8">Multi-pass membrane protein</topology>
    </subcellularLocation>
</comment>
<keyword evidence="5 9" id="KW-0798">TonB box</keyword>
<evidence type="ECO:0000313" key="12">
    <source>
        <dbReference type="EMBL" id="TQV81362.1"/>
    </source>
</evidence>
<dbReference type="PROSITE" id="PS52016">
    <property type="entry name" value="TONB_DEPENDENT_REC_3"/>
    <property type="match status" value="1"/>
</dbReference>
<keyword evidence="2 8" id="KW-0813">Transport</keyword>
<evidence type="ECO:0000256" key="5">
    <source>
        <dbReference type="ARBA" id="ARBA00023077"/>
    </source>
</evidence>
<dbReference type="Gene3D" id="2.40.170.20">
    <property type="entry name" value="TonB-dependent receptor, beta-barrel domain"/>
    <property type="match status" value="1"/>
</dbReference>
<feature type="domain" description="TonB-dependent receptor-like beta-barrel" evidence="10">
    <location>
        <begin position="410"/>
        <end position="837"/>
    </location>
</feature>
<proteinExistence type="inferred from homology"/>
<comment type="caution">
    <text evidence="12">The sequence shown here is derived from an EMBL/GenBank/DDBJ whole genome shotgun (WGS) entry which is preliminary data.</text>
</comment>
<sequence length="871" mass="97887">MKTEKFKKQCNTNLSIAICRPGTSAALCALVLSLPAPDVWSQTDDRVDEEILVTGTRLSQRRAIEAKRLADGIVDAVSADDIGKLPDKNAAEAVDRLPGVSISIDQGEGRFVSIRGISPALNNLTINGVTTGSPEADDGGRLAPLDVIGGDFLKAIEVVKAQTPDMDAQGVGGTINVVTAGPFDQEEVLFGTFTGQFGYEDLSKDSPYAAKFTLGGLDSSRTWGWLLGASYSYRDFESRGVFQDDWREETLDGVSARLPENAKNNFYTLERIRTGVNAQVEWRPTDADRYYARAFFSRFEEEEVRQRYEHFFNRDITALTPTGGTSGTNNRREQDARYEEKDKEFFNIAIGGENAIGETWLLDYVAQYNQNRQTEPNRRWEFRGDGYGPDTWRLNSRGFALIQSGPTDVLDPARLRFRRVLLQDNETEEDALILGLNARRQLPAFGDAGQLKFGVKYTATDRTNDAANTRYNLGDNDWFLSDFGHFGGVLVNDIDGVDFPNLAVDIGAATAFLNANRNNTAFFELDDEDTFENEFENDYDITEDISAVYLMGEWAWGEHEVIAGLRLEHTEVDSKGLQRDADNLTAIPISQSGNYTNLLPAVIYRVNLEDDLVLRAAWTNTLGRPDFNQIAPISSLSREGSEGALFIGNPDLEARESANFDLSLEYYFAQDALLSLAVFYKDIDNFIVERSEQRRDFTFNGELFDEFTVTTLENATAAELEGVELSYQQQFDFLPSPWSGFGVALSFAWIDSEIEIEGRDDKLPLIQQPDWTRSYTLFYQAHGFEASLSLDESDAFLADILDSREEDLQHGEYGRLDFKASYAVDDRYSVFFEWQNINDEPNTEFQGLRERQNTGYEVYGQTFYLGLTVNF</sequence>
<evidence type="ECO:0000256" key="7">
    <source>
        <dbReference type="ARBA" id="ARBA00023237"/>
    </source>
</evidence>
<evidence type="ECO:0000256" key="4">
    <source>
        <dbReference type="ARBA" id="ARBA00022692"/>
    </source>
</evidence>
<organism evidence="12 13">
    <name type="scientific">Exilibacterium tricleocarpae</name>
    <dbReference type="NCBI Taxonomy" id="2591008"/>
    <lineage>
        <taxon>Bacteria</taxon>
        <taxon>Pseudomonadati</taxon>
        <taxon>Pseudomonadota</taxon>
        <taxon>Gammaproteobacteria</taxon>
        <taxon>Cellvibrionales</taxon>
        <taxon>Cellvibrionaceae</taxon>
        <taxon>Exilibacterium</taxon>
    </lineage>
</organism>
<evidence type="ECO:0000256" key="2">
    <source>
        <dbReference type="ARBA" id="ARBA00022448"/>
    </source>
</evidence>
<dbReference type="InterPro" id="IPR012910">
    <property type="entry name" value="Plug_dom"/>
</dbReference>
<dbReference type="Pfam" id="PF00593">
    <property type="entry name" value="TonB_dep_Rec_b-barrel"/>
    <property type="match status" value="1"/>
</dbReference>
<comment type="similarity">
    <text evidence="8 9">Belongs to the TonB-dependent receptor family.</text>
</comment>
<dbReference type="EMBL" id="VHSG01000008">
    <property type="protein sequence ID" value="TQV81362.1"/>
    <property type="molecule type" value="Genomic_DNA"/>
</dbReference>
<gene>
    <name evidence="12" type="ORF">FKG94_09740</name>
</gene>
<dbReference type="OrthoDB" id="8727862at2"/>
<keyword evidence="4 8" id="KW-0812">Transmembrane</keyword>
<keyword evidence="13" id="KW-1185">Reference proteome</keyword>
<keyword evidence="12" id="KW-0675">Receptor</keyword>
<dbReference type="Gene3D" id="2.170.130.10">
    <property type="entry name" value="TonB-dependent receptor, plug domain"/>
    <property type="match status" value="1"/>
</dbReference>
<protein>
    <submittedName>
        <fullName evidence="12">TonB-dependent receptor</fullName>
    </submittedName>
</protein>
<evidence type="ECO:0000259" key="11">
    <source>
        <dbReference type="Pfam" id="PF07715"/>
    </source>
</evidence>
<dbReference type="InterPro" id="IPR000531">
    <property type="entry name" value="Beta-barrel_TonB"/>
</dbReference>
<keyword evidence="7 8" id="KW-0998">Cell outer membrane</keyword>
<reference evidence="12 13" key="1">
    <citation type="submission" date="2019-06" db="EMBL/GenBank/DDBJ databases">
        <title>Whole genome sequence for Cellvibrionaceae sp. R142.</title>
        <authorList>
            <person name="Wang G."/>
        </authorList>
    </citation>
    <scope>NUCLEOTIDE SEQUENCE [LARGE SCALE GENOMIC DNA]</scope>
    <source>
        <strain evidence="12 13">R142</strain>
    </source>
</reference>
<feature type="domain" description="TonB-dependent receptor plug" evidence="11">
    <location>
        <begin position="70"/>
        <end position="174"/>
    </location>
</feature>
<dbReference type="InterPro" id="IPR039426">
    <property type="entry name" value="TonB-dep_rcpt-like"/>
</dbReference>
<dbReference type="PANTHER" id="PTHR40980:SF4">
    <property type="entry name" value="TONB-DEPENDENT RECEPTOR-LIKE BETA-BARREL DOMAIN-CONTAINING PROTEIN"/>
    <property type="match status" value="1"/>
</dbReference>
<evidence type="ECO:0000256" key="6">
    <source>
        <dbReference type="ARBA" id="ARBA00023136"/>
    </source>
</evidence>
<dbReference type="Proteomes" id="UP000319732">
    <property type="component" value="Unassembled WGS sequence"/>
</dbReference>
<dbReference type="InterPro" id="IPR037066">
    <property type="entry name" value="Plug_dom_sf"/>
</dbReference>
<dbReference type="GO" id="GO:0009279">
    <property type="term" value="C:cell outer membrane"/>
    <property type="evidence" value="ECO:0007669"/>
    <property type="project" value="UniProtKB-SubCell"/>
</dbReference>
<dbReference type="PANTHER" id="PTHR40980">
    <property type="entry name" value="PLUG DOMAIN-CONTAINING PROTEIN"/>
    <property type="match status" value="1"/>
</dbReference>
<name>A0A545TVY5_9GAMM</name>
<dbReference type="Pfam" id="PF07715">
    <property type="entry name" value="Plug"/>
    <property type="match status" value="1"/>
</dbReference>
<dbReference type="NCBIfam" id="TIGR01782">
    <property type="entry name" value="TonB-Xanth-Caul"/>
    <property type="match status" value="1"/>
</dbReference>
<dbReference type="RefSeq" id="WP_142904023.1">
    <property type="nucleotide sequence ID" value="NZ_ML660091.1"/>
</dbReference>